<dbReference type="AlphaFoldDB" id="A0A075NUC0"/>
<sequence>MNHIDELYRVFLGKILNEVAQECDSFKEVTNGTLAHFDGFPYEFCLVSFFECVWVRAAQLGLDLPSESDFQKDFDQFRHCLMQPWPMEKIQKCGLTFKQVGTTKIKIKQRFKIERI</sequence>
<dbReference type="KEGG" id="aal:EP13_05760"/>
<keyword evidence="2" id="KW-1185">Reference proteome</keyword>
<organism evidence="1 2">
    <name type="scientific">Alteromonas australica</name>
    <dbReference type="NCBI Taxonomy" id="589873"/>
    <lineage>
        <taxon>Bacteria</taxon>
        <taxon>Pseudomonadati</taxon>
        <taxon>Pseudomonadota</taxon>
        <taxon>Gammaproteobacteria</taxon>
        <taxon>Alteromonadales</taxon>
        <taxon>Alteromonadaceae</taxon>
        <taxon>Alteromonas/Salinimonas group</taxon>
        <taxon>Alteromonas</taxon>
    </lineage>
</organism>
<proteinExistence type="predicted"/>
<evidence type="ECO:0000313" key="2">
    <source>
        <dbReference type="Proteomes" id="UP000056090"/>
    </source>
</evidence>
<name>A0A075NUC0_9ALTE</name>
<dbReference type="EMBL" id="CP008849">
    <property type="protein sequence ID" value="AIF98249.1"/>
    <property type="molecule type" value="Genomic_DNA"/>
</dbReference>
<evidence type="ECO:0000313" key="1">
    <source>
        <dbReference type="EMBL" id="AIF98249.1"/>
    </source>
</evidence>
<gene>
    <name evidence="1" type="ORF">EP13_05760</name>
</gene>
<dbReference type="RefSeq" id="WP_044056441.1">
    <property type="nucleotide sequence ID" value="NZ_CP008849.1"/>
</dbReference>
<reference evidence="1 2" key="1">
    <citation type="submission" date="2014-06" db="EMBL/GenBank/DDBJ databases">
        <title>Genomes of Alteromonas australica, a world apart.</title>
        <authorList>
            <person name="Gonzaga A."/>
            <person name="Lopez-Perez M."/>
            <person name="Rodriguez-Valera F."/>
        </authorList>
    </citation>
    <scope>NUCLEOTIDE SEQUENCE [LARGE SCALE GENOMIC DNA]</scope>
    <source>
        <strain evidence="1 2">H 17</strain>
    </source>
</reference>
<accession>A0A075NUC0</accession>
<protein>
    <submittedName>
        <fullName evidence="1">Uncharacterized protein</fullName>
    </submittedName>
</protein>
<dbReference type="Proteomes" id="UP000056090">
    <property type="component" value="Chromosome"/>
</dbReference>
<dbReference type="GeneID" id="78254434"/>